<feature type="transmembrane region" description="Helical" evidence="6">
    <location>
        <begin position="2114"/>
        <end position="2138"/>
    </location>
</feature>
<dbReference type="InterPro" id="IPR001368">
    <property type="entry name" value="TNFR/NGFR_Cys_rich_reg"/>
</dbReference>
<keyword evidence="3" id="KW-0732">Signal</keyword>
<reference evidence="9" key="1">
    <citation type="journal article" date="2006" name="PLoS Biol.">
        <title>Macronuclear genome sequence of the ciliate Tetrahymena thermophila, a model eukaryote.</title>
        <authorList>
            <person name="Eisen J.A."/>
            <person name="Coyne R.S."/>
            <person name="Wu M."/>
            <person name="Wu D."/>
            <person name="Thiagarajan M."/>
            <person name="Wortman J.R."/>
            <person name="Badger J.H."/>
            <person name="Ren Q."/>
            <person name="Amedeo P."/>
            <person name="Jones K.M."/>
            <person name="Tallon L.J."/>
            <person name="Delcher A.L."/>
            <person name="Salzberg S.L."/>
            <person name="Silva J.C."/>
            <person name="Haas B.J."/>
            <person name="Majoros W.H."/>
            <person name="Farzad M."/>
            <person name="Carlton J.M."/>
            <person name="Smith R.K. Jr."/>
            <person name="Garg J."/>
            <person name="Pearlman R.E."/>
            <person name="Karrer K.M."/>
            <person name="Sun L."/>
            <person name="Manning G."/>
            <person name="Elde N.C."/>
            <person name="Turkewitz A.P."/>
            <person name="Asai D.J."/>
            <person name="Wilkes D.E."/>
            <person name="Wang Y."/>
            <person name="Cai H."/>
            <person name="Collins K."/>
            <person name="Stewart B.A."/>
            <person name="Lee S.R."/>
            <person name="Wilamowska K."/>
            <person name="Weinberg Z."/>
            <person name="Ruzzo W.L."/>
            <person name="Wloga D."/>
            <person name="Gaertig J."/>
            <person name="Frankel J."/>
            <person name="Tsao C.-C."/>
            <person name="Gorovsky M.A."/>
            <person name="Keeling P.J."/>
            <person name="Waller R.F."/>
            <person name="Patron N.J."/>
            <person name="Cherry J.M."/>
            <person name="Stover N.A."/>
            <person name="Krieger C.J."/>
            <person name="del Toro C."/>
            <person name="Ryder H.F."/>
            <person name="Williamson S.C."/>
            <person name="Barbeau R.A."/>
            <person name="Hamilton E.P."/>
            <person name="Orias E."/>
        </authorList>
    </citation>
    <scope>NUCLEOTIDE SEQUENCE [LARGE SCALE GENOMIC DNA]</scope>
    <source>
        <strain evidence="9">SB210</strain>
    </source>
</reference>
<feature type="repeat" description="TNFR-Cys" evidence="5">
    <location>
        <begin position="895"/>
        <end position="942"/>
    </location>
</feature>
<dbReference type="InterPro" id="IPR043601">
    <property type="entry name" value="Rspo_Fu-CRD_dom"/>
</dbReference>
<gene>
    <name evidence="8" type="ORF">TTHERM_000304329</name>
</gene>
<dbReference type="OrthoDB" id="293715at2759"/>
<keyword evidence="2" id="KW-0964">Secreted</keyword>
<dbReference type="PROSITE" id="PS50050">
    <property type="entry name" value="TNFR_NGFR_2"/>
    <property type="match status" value="2"/>
</dbReference>
<dbReference type="InterPro" id="IPR000742">
    <property type="entry name" value="EGF"/>
</dbReference>
<evidence type="ECO:0000256" key="1">
    <source>
        <dbReference type="ARBA" id="ARBA00004613"/>
    </source>
</evidence>
<comment type="subcellular location">
    <subcellularLocation>
        <location evidence="1">Secreted</location>
    </subcellularLocation>
</comment>
<dbReference type="InParanoid" id="W7X1J5"/>
<keyword evidence="6" id="KW-0812">Transmembrane</keyword>
<comment type="caution">
    <text evidence="5">Lacks conserved residue(s) required for the propagation of feature annotation.</text>
</comment>
<feature type="disulfide bond" evidence="5">
    <location>
        <begin position="767"/>
        <end position="780"/>
    </location>
</feature>
<evidence type="ECO:0000256" key="5">
    <source>
        <dbReference type="PROSITE-ProRule" id="PRU00206"/>
    </source>
</evidence>
<dbReference type="InterPro" id="IPR009030">
    <property type="entry name" value="Growth_fac_rcpt_cys_sf"/>
</dbReference>
<dbReference type="GeneID" id="24438308"/>
<keyword evidence="6" id="KW-0472">Membrane</keyword>
<feature type="disulfide bond" evidence="5">
    <location>
        <begin position="917"/>
        <end position="930"/>
    </location>
</feature>
<feature type="transmembrane region" description="Helical" evidence="6">
    <location>
        <begin position="2183"/>
        <end position="2201"/>
    </location>
</feature>
<name>W7X1J5_TETTS</name>
<protein>
    <submittedName>
        <fullName evidence="8">Zinc finger lsd1 subclass family protein</fullName>
    </submittedName>
</protein>
<dbReference type="KEGG" id="tet:TTHERM_000304329"/>
<dbReference type="Gene3D" id="2.10.220.10">
    <property type="entry name" value="Hormone Receptor, Insulin-like Growth Factor Receptor 1, Chain A, domain 2"/>
    <property type="match status" value="17"/>
</dbReference>
<feature type="transmembrane region" description="Helical" evidence="6">
    <location>
        <begin position="2150"/>
        <end position="2171"/>
    </location>
</feature>
<evidence type="ECO:0000259" key="7">
    <source>
        <dbReference type="PROSITE" id="PS50050"/>
    </source>
</evidence>
<dbReference type="GO" id="GO:0005576">
    <property type="term" value="C:extracellular region"/>
    <property type="evidence" value="ECO:0007669"/>
    <property type="project" value="UniProtKB-SubCell"/>
</dbReference>
<feature type="repeat" description="TNFR-Cys" evidence="5">
    <location>
        <begin position="746"/>
        <end position="792"/>
    </location>
</feature>
<dbReference type="SUPFAM" id="SSF57184">
    <property type="entry name" value="Growth factor receptor domain"/>
    <property type="match status" value="11"/>
</dbReference>
<evidence type="ECO:0000313" key="8">
    <source>
        <dbReference type="EMBL" id="EWS73120.1"/>
    </source>
</evidence>
<dbReference type="Proteomes" id="UP000009168">
    <property type="component" value="Unassembled WGS sequence"/>
</dbReference>
<evidence type="ECO:0000256" key="4">
    <source>
        <dbReference type="ARBA" id="ARBA00023180"/>
    </source>
</evidence>
<proteinExistence type="predicted"/>
<feature type="domain" description="TNFR-Cys" evidence="7">
    <location>
        <begin position="746"/>
        <end position="792"/>
    </location>
</feature>
<accession>W7X1J5</accession>
<keyword evidence="5" id="KW-1015">Disulfide bond</keyword>
<dbReference type="RefSeq" id="XP_012654307.1">
    <property type="nucleotide sequence ID" value="XM_012798853.1"/>
</dbReference>
<dbReference type="EMBL" id="GG662608">
    <property type="protein sequence ID" value="EWS73120.1"/>
    <property type="molecule type" value="Genomic_DNA"/>
</dbReference>
<dbReference type="PANTHER" id="PTHR15332">
    <property type="entry name" value="PROPROTEIN CONVERTASE SUBTILISIN_KEXIN TYPE 5-LIKE"/>
    <property type="match status" value="1"/>
</dbReference>
<dbReference type="PANTHER" id="PTHR15332:SF175">
    <property type="entry name" value="PROPROTEIN CONVERTASE SUBTILISIN_KEXIN TYPE 5-LIKE"/>
    <property type="match status" value="1"/>
</dbReference>
<dbReference type="SMART" id="SM00261">
    <property type="entry name" value="FU"/>
    <property type="match status" value="29"/>
</dbReference>
<sequence>MTQNIFSPFIPQRLFQQIEELLISEEFQKPQITSADVVGWSKNIIRTCEQQNIVEYTGQIFGVFSQDVTKNFKNYTKLPPHWSALVRLDLMLYGSVDADEGDFAGISIDSNTMDRYTKNDVDGYRICSDSSNFWGTLYNDAIYPYQKNVTHASSFLVLKIDSQFTGKNTARDYEGYAFKHVSVYVDTCYESCQTCNGPTSNQCTACIDKAVQVNGVCTCPGQLFAYNFECVAACPLGYVGNVVTKICEQSKCLNNCSNCVNQQCTKCNSPYKLINGECVSACPSYSTDKVTYCEDKMTGLNYGGYAFKGLYSSNFGDSEIQGQGLKLVNFKNGGATFSSCSGERFVGGWNVAGSGSEIRREIANFKPHWSIRIGFKYIMIDNWASSENIQVVLDNNKVISTISKAQSNQVGNICGNKNTEATGVYDYNSTHISSSLIISIKTNLDSGKSPFEASFGIRELFILVNYCQDNCLECNQNGCTKCPQGTYLYQYNCGTSCLTDLGYWPNDKTNTCDTCQGNCLTCDTAATSCLKCKPGTYLYNKSCSNTCPDGYAPNQSTLTCDKCHQNCKTCSNPSDDSKCTQCQGSRFLSGSQCVEICPNGQYGEFNGNKCTPCNANCLTCKGPTNADCLSCNINKLYQPDNNTCGTSCKSNQYINGTNCTPCDKTCFTCSSGTAKDCKSCNNGYLFSNQCLTQCPDQYYPDSSDKSAQVCKQCNSSCFNCNGPNQNQCTQCSGDLYLNPGNLCLKTCPDGQFQNSTNNKCETCDSNCKTCATAKNNCLSCNANQFLDTDGVCKGACPSGKWTNNTTKKCELCDPNCKACDAASKSKCTSCNSPLFLDKDKNICVNSCPSQYFGNQSSLQCQKCDTTCQECTGQNSNQCTQCSGTLYLDVNTCVATCQPGKFSNQKTNNCDLCDQTQCKECTGSSTNCTKCNTNLYLNNNNICQAICPKGYYANLQNGKCDSCNPSCETCFGPGSDQCTNCKGDLFFDPISQKCVKNCQQQYYANNENNQCMQCDKSCLECTGSLKNQCTKCPDQIILFNNQCISNCPDNYFKDPNAYNCIKCDSSCYNCSDSTPNSCTLCKGDLYLTPSKQCLQDCPDGTYKDNNICKKCDSSCLTCSGPEKTNCLRCGGLTYLEDNQCQSDCKNGWKNSNTNTCDACNSKCSKCNGPDENNCKECPSGTYLNTLDNTCGTNCPQNYYPNTSNNKCTQCDSSCKNCSNSGSDKCTECQGTLFLKDGKYCSPNCNDNEYGNQANNICEPCDSKCKTCKDIADQCTGCNSGTYLNDNKCETNCPDSTFKNDKSNICESCHNSCKTCSGPSNSECNSCGVDTFLDKTKNTCVPQCPSKYFGDSATNTCLNCVENCDLCSDDKICQKCSIGFFLHNGSCVAQCPTKYFNDLNNQQCSPCSQNCQTCFDATSNGCLTCVSGTFKNQDNSSCLHDNECPSGKYPDLNTQKCESCFSTCSECTGKDENQCKKCIQDKLFYKGECLKQCPSNTYIFDNQCIDCHKSCSTCSGSSQFQCLTCPTGFLQEGSCVDQCIQNYYPATKNGQQVCLQCYEKCSKCNGPDSNNCTECPSNSFMNQNQCVENCPVQHIYDVQRVCQKCTKAIKNNKCVEECAQNEYLDQATLLCQPCAAQCQTCYGPTTDECKKCSDGNFLDAQKNKCSQNCPDKYFPNKQKNLCEVCDPKCNTCSNSGDSSCLSCNSPLVLLEGKCLKDAPPGYYKDKDEFKKCHESCKTCDGPSSSDCLSCPQDIFILDKKCFNQCPSTYFKNESKMECSKCTGQCKECQSQDYCLSCQNNQFAFKGSCLASCDPILTFQDEKQKQCIQCHSSCNSNGCLGPDKGDCVNVGASGFDLLIVKILIFKTGLWVFSSGLGVILDYKNSQSFGKFGQVRPRDKQLSIHVSDNQVKEIIQRERKDMDFQGTQLNVNTSPNRRKRNILSRASMIQILPSEQTTANKTAFGDYQEAESPTKKSSLNFSSANIQSQLKILPIQSYQNEINHSPTSRSPHISSTENQLNFNDFKAKARPVKKSTLAKISQGLPTFQNIEDQVSSDNRFQQQSAKDIDSIIQTNQQEIKTISYPRKLYFTMIGNEMLSIITIYDPKRSRLFRSAMLYLKYLALFFMTYISQNVNLLISIIFQTTRLLKQKKNYGVAALGLLAVIAGKGILQNALSQVGLCLRKAGLLSLAFVMILSGSDIYFWFLPKIQQMSQNLDMKWSFTYILLFTSDFLIIQSFISFISYIVTIRSNFVNNSKLSNILLNFFFQQPALLQNKN</sequence>
<dbReference type="InterPro" id="IPR006212">
    <property type="entry name" value="Furin_repeat"/>
</dbReference>
<keyword evidence="9" id="KW-1185">Reference proteome</keyword>
<keyword evidence="6" id="KW-1133">Transmembrane helix</keyword>
<dbReference type="CDD" id="cd00064">
    <property type="entry name" value="FU"/>
    <property type="match status" value="23"/>
</dbReference>
<dbReference type="SMART" id="SM01411">
    <property type="entry name" value="Ephrin_rec_like"/>
    <property type="match status" value="8"/>
</dbReference>
<evidence type="ECO:0000256" key="2">
    <source>
        <dbReference type="ARBA" id="ARBA00022525"/>
    </source>
</evidence>
<organism evidence="8 9">
    <name type="scientific">Tetrahymena thermophila (strain SB210)</name>
    <dbReference type="NCBI Taxonomy" id="312017"/>
    <lineage>
        <taxon>Eukaryota</taxon>
        <taxon>Sar</taxon>
        <taxon>Alveolata</taxon>
        <taxon>Ciliophora</taxon>
        <taxon>Intramacronucleata</taxon>
        <taxon>Oligohymenophorea</taxon>
        <taxon>Hymenostomatida</taxon>
        <taxon>Tetrahymenina</taxon>
        <taxon>Tetrahymenidae</taxon>
        <taxon>Tetrahymena</taxon>
    </lineage>
</organism>
<keyword evidence="4" id="KW-0325">Glycoprotein</keyword>
<evidence type="ECO:0000256" key="3">
    <source>
        <dbReference type="ARBA" id="ARBA00022729"/>
    </source>
</evidence>
<dbReference type="SMART" id="SM00181">
    <property type="entry name" value="EGF"/>
    <property type="match status" value="17"/>
</dbReference>
<feature type="transmembrane region" description="Helical" evidence="6">
    <location>
        <begin position="2221"/>
        <end position="2243"/>
    </location>
</feature>
<evidence type="ECO:0000313" key="9">
    <source>
        <dbReference type="Proteomes" id="UP000009168"/>
    </source>
</evidence>
<evidence type="ECO:0000256" key="6">
    <source>
        <dbReference type="SAM" id="Phobius"/>
    </source>
</evidence>
<feature type="domain" description="TNFR-Cys" evidence="7">
    <location>
        <begin position="895"/>
        <end position="942"/>
    </location>
</feature>
<dbReference type="Pfam" id="PF15913">
    <property type="entry name" value="Furin-like_2"/>
    <property type="match status" value="1"/>
</dbReference>